<feature type="transmembrane region" description="Helical" evidence="8">
    <location>
        <begin position="62"/>
        <end position="87"/>
    </location>
</feature>
<comment type="similarity">
    <text evidence="7">Belongs to the major facilitator superfamily. Allantoate permease family.</text>
</comment>
<dbReference type="FunFam" id="1.20.1250.20:FF:000064">
    <property type="entry name" value="MFS allantoate transporter"/>
    <property type="match status" value="1"/>
</dbReference>
<dbReference type="Proteomes" id="UP000736672">
    <property type="component" value="Unassembled WGS sequence"/>
</dbReference>
<dbReference type="InterPro" id="IPR011701">
    <property type="entry name" value="MFS"/>
</dbReference>
<dbReference type="EMBL" id="JAGTJS010000019">
    <property type="protein sequence ID" value="KAH7242875.1"/>
    <property type="molecule type" value="Genomic_DNA"/>
</dbReference>
<gene>
    <name evidence="10" type="ORF">B0J15DRAFT_429243</name>
</gene>
<dbReference type="SUPFAM" id="SSF103473">
    <property type="entry name" value="MFS general substrate transporter"/>
    <property type="match status" value="1"/>
</dbReference>
<name>A0A9P9GP08_FUSSL</name>
<organism evidence="10 11">
    <name type="scientific">Fusarium solani</name>
    <name type="common">Filamentous fungus</name>
    <dbReference type="NCBI Taxonomy" id="169388"/>
    <lineage>
        <taxon>Eukaryota</taxon>
        <taxon>Fungi</taxon>
        <taxon>Dikarya</taxon>
        <taxon>Ascomycota</taxon>
        <taxon>Pezizomycotina</taxon>
        <taxon>Sordariomycetes</taxon>
        <taxon>Hypocreomycetidae</taxon>
        <taxon>Hypocreales</taxon>
        <taxon>Nectriaceae</taxon>
        <taxon>Fusarium</taxon>
        <taxon>Fusarium solani species complex</taxon>
    </lineage>
</organism>
<evidence type="ECO:0000256" key="3">
    <source>
        <dbReference type="ARBA" id="ARBA00022692"/>
    </source>
</evidence>
<feature type="transmembrane region" description="Helical" evidence="8">
    <location>
        <begin position="354"/>
        <end position="375"/>
    </location>
</feature>
<accession>A0A9P9GP08</accession>
<dbReference type="GO" id="GO:0016020">
    <property type="term" value="C:membrane"/>
    <property type="evidence" value="ECO:0007669"/>
    <property type="project" value="UniProtKB-SubCell"/>
</dbReference>
<evidence type="ECO:0000256" key="8">
    <source>
        <dbReference type="SAM" id="Phobius"/>
    </source>
</evidence>
<proteinExistence type="inferred from homology"/>
<keyword evidence="6" id="KW-0325">Glycoprotein</keyword>
<dbReference type="InterPro" id="IPR020846">
    <property type="entry name" value="MFS_dom"/>
</dbReference>
<keyword evidence="5 8" id="KW-0472">Membrane</keyword>
<dbReference type="Gene3D" id="1.20.1250.20">
    <property type="entry name" value="MFS general substrate transporter like domains"/>
    <property type="match status" value="1"/>
</dbReference>
<feature type="transmembrane region" description="Helical" evidence="8">
    <location>
        <begin position="99"/>
        <end position="117"/>
    </location>
</feature>
<dbReference type="InterPro" id="IPR036259">
    <property type="entry name" value="MFS_trans_sf"/>
</dbReference>
<evidence type="ECO:0000259" key="9">
    <source>
        <dbReference type="PROSITE" id="PS50850"/>
    </source>
</evidence>
<sequence>MSSTKNNPQALSSTHLEDATDIKHAADDNRVDPEVAKYASAAAIEIDNETNKRLKRMIDKRVLLVMMVTYFLQALDKGTISFASIMGIVDDTRLVGQQYSWLTTIVYIAVLVVEYPTNWIIQRISVAKYLAANIICWGAVLALHAACKNFGGLLAVRFFLGALEACCQPCFVFLSGMWYRRSEQSTTVVLWYAMNGLQQIVGGLLAYCFSNIPDKSPIHSWQALFITYGCITVLWGVFVLWWMPDSPMKSKCFSEDDKKLMVERVRSNQSGLQNRKFRVEQIYEALRDPQTYAFGVIQICTTLPNSGLNAFSALLVKSFGFDVLQTQLLSMVLGAVMIITMFGAVWVDRKTGQPIYAMAASVIPSIAGTVVLMTVERTSKANEIGLLLAYYVTISFWACSALCLSLITRNVAGQTKRSFVIATNFLCWAVGNCIGPQVFRSNDAPRYFIAFSVHVACYGVLGATLLLLRAYYAYSNRIRDKRTEDGEITVDSTLAHGFEDKTDKENLNFRYHY</sequence>
<evidence type="ECO:0000256" key="1">
    <source>
        <dbReference type="ARBA" id="ARBA00004141"/>
    </source>
</evidence>
<feature type="transmembrane region" description="Helical" evidence="8">
    <location>
        <begin position="221"/>
        <end position="243"/>
    </location>
</feature>
<protein>
    <submittedName>
        <fullName evidence="10">Major facilitator superfamily domain-containing protein</fullName>
    </submittedName>
</protein>
<dbReference type="PROSITE" id="PS50850">
    <property type="entry name" value="MFS"/>
    <property type="match status" value="1"/>
</dbReference>
<feature type="transmembrane region" description="Helical" evidence="8">
    <location>
        <begin position="292"/>
        <end position="316"/>
    </location>
</feature>
<feature type="transmembrane region" description="Helical" evidence="8">
    <location>
        <begin position="387"/>
        <end position="407"/>
    </location>
</feature>
<evidence type="ECO:0000313" key="10">
    <source>
        <dbReference type="EMBL" id="KAH7242875.1"/>
    </source>
</evidence>
<dbReference type="PANTHER" id="PTHR43791">
    <property type="entry name" value="PERMEASE-RELATED"/>
    <property type="match status" value="1"/>
</dbReference>
<feature type="domain" description="Major facilitator superfamily (MFS) profile" evidence="9">
    <location>
        <begin position="62"/>
        <end position="481"/>
    </location>
</feature>
<feature type="transmembrane region" description="Helical" evidence="8">
    <location>
        <begin position="419"/>
        <end position="439"/>
    </location>
</feature>
<feature type="transmembrane region" description="Helical" evidence="8">
    <location>
        <begin position="189"/>
        <end position="209"/>
    </location>
</feature>
<dbReference type="GO" id="GO:0033229">
    <property type="term" value="F:cysteine transmembrane transporter activity"/>
    <property type="evidence" value="ECO:0007669"/>
    <property type="project" value="TreeGrafter"/>
</dbReference>
<reference evidence="10" key="1">
    <citation type="journal article" date="2021" name="Nat. Commun.">
        <title>Genetic determinants of endophytism in the Arabidopsis root mycobiome.</title>
        <authorList>
            <person name="Mesny F."/>
            <person name="Miyauchi S."/>
            <person name="Thiergart T."/>
            <person name="Pickel B."/>
            <person name="Atanasova L."/>
            <person name="Karlsson M."/>
            <person name="Huettel B."/>
            <person name="Barry K.W."/>
            <person name="Haridas S."/>
            <person name="Chen C."/>
            <person name="Bauer D."/>
            <person name="Andreopoulos W."/>
            <person name="Pangilinan J."/>
            <person name="LaButti K."/>
            <person name="Riley R."/>
            <person name="Lipzen A."/>
            <person name="Clum A."/>
            <person name="Drula E."/>
            <person name="Henrissat B."/>
            <person name="Kohler A."/>
            <person name="Grigoriev I.V."/>
            <person name="Martin F.M."/>
            <person name="Hacquard S."/>
        </authorList>
    </citation>
    <scope>NUCLEOTIDE SEQUENCE</scope>
    <source>
        <strain evidence="10">FSSC 5 MPI-SDFR-AT-0091</strain>
    </source>
</reference>
<keyword evidence="2" id="KW-0813">Transport</keyword>
<evidence type="ECO:0000256" key="2">
    <source>
        <dbReference type="ARBA" id="ARBA00022448"/>
    </source>
</evidence>
<evidence type="ECO:0000256" key="4">
    <source>
        <dbReference type="ARBA" id="ARBA00022989"/>
    </source>
</evidence>
<feature type="transmembrane region" description="Helical" evidence="8">
    <location>
        <begin position="451"/>
        <end position="472"/>
    </location>
</feature>
<feature type="transmembrane region" description="Helical" evidence="8">
    <location>
        <begin position="129"/>
        <end position="146"/>
    </location>
</feature>
<feature type="transmembrane region" description="Helical" evidence="8">
    <location>
        <begin position="158"/>
        <end position="177"/>
    </location>
</feature>
<comment type="caution">
    <text evidence="10">The sequence shown here is derived from an EMBL/GenBank/DDBJ whole genome shotgun (WGS) entry which is preliminary data.</text>
</comment>
<feature type="transmembrane region" description="Helical" evidence="8">
    <location>
        <begin position="328"/>
        <end position="347"/>
    </location>
</feature>
<evidence type="ECO:0000256" key="6">
    <source>
        <dbReference type="ARBA" id="ARBA00023180"/>
    </source>
</evidence>
<dbReference type="Pfam" id="PF07690">
    <property type="entry name" value="MFS_1"/>
    <property type="match status" value="1"/>
</dbReference>
<keyword evidence="4 8" id="KW-1133">Transmembrane helix</keyword>
<keyword evidence="3 8" id="KW-0812">Transmembrane</keyword>
<dbReference type="PANTHER" id="PTHR43791:SF63">
    <property type="entry name" value="HIGH AFFINITY CYSTEINE TRANSPORTER"/>
    <property type="match status" value="1"/>
</dbReference>
<dbReference type="OrthoDB" id="6730379at2759"/>
<dbReference type="AlphaFoldDB" id="A0A9P9GP08"/>
<evidence type="ECO:0000313" key="11">
    <source>
        <dbReference type="Proteomes" id="UP000736672"/>
    </source>
</evidence>
<keyword evidence="11" id="KW-1185">Reference proteome</keyword>
<evidence type="ECO:0000256" key="7">
    <source>
        <dbReference type="ARBA" id="ARBA00037968"/>
    </source>
</evidence>
<evidence type="ECO:0000256" key="5">
    <source>
        <dbReference type="ARBA" id="ARBA00023136"/>
    </source>
</evidence>
<comment type="subcellular location">
    <subcellularLocation>
        <location evidence="1">Membrane</location>
        <topology evidence="1">Multi-pass membrane protein</topology>
    </subcellularLocation>
</comment>